<feature type="domain" description="T-SNARE coiled-coil homology" evidence="8">
    <location>
        <begin position="463"/>
        <end position="525"/>
    </location>
</feature>
<feature type="transmembrane region" description="Helical" evidence="6">
    <location>
        <begin position="195"/>
        <end position="224"/>
    </location>
</feature>
<keyword evidence="6" id="KW-1133">Transmembrane helix</keyword>
<dbReference type="CDD" id="cd06225">
    <property type="entry name" value="HAMP"/>
    <property type="match status" value="1"/>
</dbReference>
<dbReference type="PANTHER" id="PTHR32089:SF112">
    <property type="entry name" value="LYSOZYME-LIKE PROTEIN-RELATED"/>
    <property type="match status" value="1"/>
</dbReference>
<comment type="subcellular location">
    <subcellularLocation>
        <location evidence="1">Cell inner membrane</location>
        <topology evidence="1">Multi-pass membrane protein</topology>
    </subcellularLocation>
</comment>
<reference evidence="10" key="1">
    <citation type="journal article" date="2022" name="ISME J.">
        <title>Identification of active gaseous-alkane degraders at natural gas seeps.</title>
        <authorList>
            <person name="Farhan Ul Haque M."/>
            <person name="Hernandez M."/>
            <person name="Crombie A.T."/>
            <person name="Murrell J.C."/>
        </authorList>
    </citation>
    <scope>NUCLEOTIDE SEQUENCE</scope>
    <source>
        <strain evidence="10">PC2</strain>
    </source>
</reference>
<dbReference type="EMBL" id="JAIVFP010000001">
    <property type="protein sequence ID" value="MCI4683224.1"/>
    <property type="molecule type" value="Genomic_DNA"/>
</dbReference>
<evidence type="ECO:0000256" key="2">
    <source>
        <dbReference type="ARBA" id="ARBA00022519"/>
    </source>
</evidence>
<dbReference type="InterPro" id="IPR000727">
    <property type="entry name" value="T_SNARE_dom"/>
</dbReference>
<comment type="caution">
    <text evidence="10">The sequence shown here is derived from an EMBL/GenBank/DDBJ whole genome shotgun (WGS) entry which is preliminary data.</text>
</comment>
<dbReference type="PROSITE" id="PS50885">
    <property type="entry name" value="HAMP"/>
    <property type="match status" value="1"/>
</dbReference>
<evidence type="ECO:0000256" key="4">
    <source>
        <dbReference type="ARBA" id="ARBA00029447"/>
    </source>
</evidence>
<feature type="domain" description="Methyl-accepting transducer" evidence="7">
    <location>
        <begin position="318"/>
        <end position="547"/>
    </location>
</feature>
<feature type="domain" description="HAMP" evidence="9">
    <location>
        <begin position="217"/>
        <end position="270"/>
    </location>
</feature>
<keyword evidence="3 5" id="KW-0807">Transducer</keyword>
<dbReference type="PROSITE" id="PS50111">
    <property type="entry name" value="CHEMOTAXIS_TRANSDUC_2"/>
    <property type="match status" value="1"/>
</dbReference>
<evidence type="ECO:0000256" key="6">
    <source>
        <dbReference type="SAM" id="Phobius"/>
    </source>
</evidence>
<gene>
    <name evidence="10" type="ORF">K2U94_10660</name>
</gene>
<dbReference type="SMART" id="SM00283">
    <property type="entry name" value="MA"/>
    <property type="match status" value="1"/>
</dbReference>
<protein>
    <submittedName>
        <fullName evidence="10">Methyl-accepting chemotaxis protein</fullName>
    </submittedName>
</protein>
<comment type="similarity">
    <text evidence="4">Belongs to the methyl-accepting chemotaxis (MCP) protein family.</text>
</comment>
<dbReference type="InterPro" id="IPR003660">
    <property type="entry name" value="HAMP_dom"/>
</dbReference>
<evidence type="ECO:0000256" key="3">
    <source>
        <dbReference type="ARBA" id="ARBA00023224"/>
    </source>
</evidence>
<proteinExistence type="inferred from homology"/>
<keyword evidence="2" id="KW-1003">Cell membrane</keyword>
<evidence type="ECO:0000259" key="8">
    <source>
        <dbReference type="PROSITE" id="PS50192"/>
    </source>
</evidence>
<dbReference type="Gene3D" id="1.10.287.950">
    <property type="entry name" value="Methyl-accepting chemotaxis protein"/>
    <property type="match status" value="1"/>
</dbReference>
<feature type="transmembrane region" description="Helical" evidence="6">
    <location>
        <begin position="13"/>
        <end position="32"/>
    </location>
</feature>
<dbReference type="PANTHER" id="PTHR32089">
    <property type="entry name" value="METHYL-ACCEPTING CHEMOTAXIS PROTEIN MCPB"/>
    <property type="match status" value="1"/>
</dbReference>
<dbReference type="PROSITE" id="PS50192">
    <property type="entry name" value="T_SNARE"/>
    <property type="match status" value="1"/>
</dbReference>
<evidence type="ECO:0000313" key="11">
    <source>
        <dbReference type="Proteomes" id="UP001139104"/>
    </source>
</evidence>
<dbReference type="InterPro" id="IPR024478">
    <property type="entry name" value="HlyB_4HB_MCP"/>
</dbReference>
<dbReference type="InterPro" id="IPR004089">
    <property type="entry name" value="MCPsignal_dom"/>
</dbReference>
<organism evidence="10 11">
    <name type="scientific">Candidatus Rhodoblastus alkanivorans</name>
    <dbReference type="NCBI Taxonomy" id="2954117"/>
    <lineage>
        <taxon>Bacteria</taxon>
        <taxon>Pseudomonadati</taxon>
        <taxon>Pseudomonadota</taxon>
        <taxon>Alphaproteobacteria</taxon>
        <taxon>Hyphomicrobiales</taxon>
        <taxon>Rhodoblastaceae</taxon>
        <taxon>Rhodoblastus</taxon>
    </lineage>
</organism>
<dbReference type="Pfam" id="PF00015">
    <property type="entry name" value="MCPsignal"/>
    <property type="match status" value="1"/>
</dbReference>
<dbReference type="RefSeq" id="WP_243067186.1">
    <property type="nucleotide sequence ID" value="NZ_JAIVFP010000001.1"/>
</dbReference>
<keyword evidence="11" id="KW-1185">Reference proteome</keyword>
<keyword evidence="6" id="KW-0812">Transmembrane</keyword>
<dbReference type="SUPFAM" id="SSF58104">
    <property type="entry name" value="Methyl-accepting chemotaxis protein (MCP) signaling domain"/>
    <property type="match status" value="1"/>
</dbReference>
<dbReference type="SMART" id="SM00304">
    <property type="entry name" value="HAMP"/>
    <property type="match status" value="1"/>
</dbReference>
<evidence type="ECO:0000259" key="9">
    <source>
        <dbReference type="PROSITE" id="PS50885"/>
    </source>
</evidence>
<dbReference type="Gene3D" id="6.10.340.10">
    <property type="match status" value="1"/>
</dbReference>
<keyword evidence="6" id="KW-0472">Membrane</keyword>
<dbReference type="Proteomes" id="UP001139104">
    <property type="component" value="Unassembled WGS sequence"/>
</dbReference>
<name>A0ABS9Z6H1_9HYPH</name>
<sequence length="567" mass="59353">MKLWRDLSIRTKILIAFSSMFVALAALGALAMTRMAGMAEQSATIRNDWMPAGKKIGSLRKAVNHYHLAETEALLAIASNTGAEGIEDAMAAAAAQVEKSYNDFKPLIVAGSETARLMADFGREWPAYRQAALDTVMSARGGNLAGAMNAYADADANANANARIVDLLNHNIALNDKGGADAAEEVEKGYRNGRWLLLLGIGASVALGALMSAGLVFGMVAPLLQATNALDRLARGDLDVDVDGAARRDEIGALARGLEIFKGGMRRARELEAEAAGARASQDAQKRAMAAQMADQFEGKVRAILIDVLRASEDFRHSARIMSDAAVEAAAQAKTVAEASEASSSNISSVASATEQLTYSVKEIDAQARESREIAGDSANQAEGADQQMSELAMAAERIGGIVNMIADIAGQTNMLALNATIEAARAGEAGRGFAVVAQEVKTLAEQTSKATAEVGAQINDIQATTQRAAENISTIVRTTERANTIAQAIAEAVYQQGEATKEIASNVQHASHGAYQVAENIGGVLEAAQSSSTASGRMLGAADDLSRQAEALRSEVDNFLGALRAA</sequence>
<keyword evidence="2" id="KW-0997">Cell inner membrane</keyword>
<evidence type="ECO:0000259" key="7">
    <source>
        <dbReference type="PROSITE" id="PS50111"/>
    </source>
</evidence>
<accession>A0ABS9Z6H1</accession>
<evidence type="ECO:0000256" key="1">
    <source>
        <dbReference type="ARBA" id="ARBA00004429"/>
    </source>
</evidence>
<dbReference type="Pfam" id="PF12729">
    <property type="entry name" value="4HB_MCP_1"/>
    <property type="match status" value="1"/>
</dbReference>
<evidence type="ECO:0000256" key="5">
    <source>
        <dbReference type="PROSITE-ProRule" id="PRU00284"/>
    </source>
</evidence>
<dbReference type="Pfam" id="PF00672">
    <property type="entry name" value="HAMP"/>
    <property type="match status" value="1"/>
</dbReference>
<evidence type="ECO:0000313" key="10">
    <source>
        <dbReference type="EMBL" id="MCI4683224.1"/>
    </source>
</evidence>